<evidence type="ECO:0000256" key="9">
    <source>
        <dbReference type="ARBA" id="ARBA00023237"/>
    </source>
</evidence>
<comment type="similarity">
    <text evidence="10 11">Belongs to the TonB-dependent receptor family.</text>
</comment>
<feature type="domain" description="TonB-dependent receptor plug" evidence="14">
    <location>
        <begin position="121"/>
        <end position="230"/>
    </location>
</feature>
<dbReference type="InterPro" id="IPR012910">
    <property type="entry name" value="Plug_dom"/>
</dbReference>
<evidence type="ECO:0000256" key="3">
    <source>
        <dbReference type="ARBA" id="ARBA00022452"/>
    </source>
</evidence>
<keyword evidence="2 10" id="KW-0813">Transport</keyword>
<dbReference type="Gene3D" id="2.40.170.20">
    <property type="entry name" value="TonB-dependent receptor, beta-barrel domain"/>
    <property type="match status" value="1"/>
</dbReference>
<dbReference type="GO" id="GO:0015344">
    <property type="term" value="F:siderophore uptake transmembrane transporter activity"/>
    <property type="evidence" value="ECO:0007669"/>
    <property type="project" value="TreeGrafter"/>
</dbReference>
<name>A0A840ENT8_9FLAO</name>
<evidence type="ECO:0000256" key="1">
    <source>
        <dbReference type="ARBA" id="ARBA00004571"/>
    </source>
</evidence>
<keyword evidence="5 12" id="KW-0732">Signal</keyword>
<dbReference type="InterPro" id="IPR008969">
    <property type="entry name" value="CarboxyPept-like_regulatory"/>
</dbReference>
<dbReference type="PROSITE" id="PS52016">
    <property type="entry name" value="TONB_DEPENDENT_REC_3"/>
    <property type="match status" value="1"/>
</dbReference>
<evidence type="ECO:0000256" key="7">
    <source>
        <dbReference type="ARBA" id="ARBA00023136"/>
    </source>
</evidence>
<dbReference type="InterPro" id="IPR037066">
    <property type="entry name" value="Plug_dom_sf"/>
</dbReference>
<accession>A0A840ENT8</accession>
<dbReference type="SUPFAM" id="SSF49464">
    <property type="entry name" value="Carboxypeptidase regulatory domain-like"/>
    <property type="match status" value="1"/>
</dbReference>
<dbReference type="Gene3D" id="2.60.40.1120">
    <property type="entry name" value="Carboxypeptidase-like, regulatory domain"/>
    <property type="match status" value="1"/>
</dbReference>
<evidence type="ECO:0000256" key="5">
    <source>
        <dbReference type="ARBA" id="ARBA00022729"/>
    </source>
</evidence>
<comment type="subcellular location">
    <subcellularLocation>
        <location evidence="1 10">Cell outer membrane</location>
        <topology evidence="1 10">Multi-pass membrane protein</topology>
    </subcellularLocation>
</comment>
<evidence type="ECO:0000256" key="11">
    <source>
        <dbReference type="RuleBase" id="RU003357"/>
    </source>
</evidence>
<dbReference type="SUPFAM" id="SSF56935">
    <property type="entry name" value="Porins"/>
    <property type="match status" value="1"/>
</dbReference>
<dbReference type="Pfam" id="PF13715">
    <property type="entry name" value="CarbopepD_reg_2"/>
    <property type="match status" value="1"/>
</dbReference>
<dbReference type="GO" id="GO:0044718">
    <property type="term" value="P:siderophore transmembrane transport"/>
    <property type="evidence" value="ECO:0007669"/>
    <property type="project" value="TreeGrafter"/>
</dbReference>
<evidence type="ECO:0000256" key="4">
    <source>
        <dbReference type="ARBA" id="ARBA00022692"/>
    </source>
</evidence>
<gene>
    <name evidence="15" type="ORF">GGR32_000537</name>
</gene>
<dbReference type="PANTHER" id="PTHR30069:SF29">
    <property type="entry name" value="HEMOGLOBIN AND HEMOGLOBIN-HAPTOGLOBIN-BINDING PROTEIN 1-RELATED"/>
    <property type="match status" value="1"/>
</dbReference>
<feature type="signal peptide" evidence="12">
    <location>
        <begin position="1"/>
        <end position="18"/>
    </location>
</feature>
<keyword evidence="6 11" id="KW-0798">TonB box</keyword>
<evidence type="ECO:0000256" key="2">
    <source>
        <dbReference type="ARBA" id="ARBA00022448"/>
    </source>
</evidence>
<keyword evidence="16" id="KW-1185">Reference proteome</keyword>
<dbReference type="GO" id="GO:0009279">
    <property type="term" value="C:cell outer membrane"/>
    <property type="evidence" value="ECO:0007669"/>
    <property type="project" value="UniProtKB-SubCell"/>
</dbReference>
<dbReference type="InterPro" id="IPR036942">
    <property type="entry name" value="Beta-barrel_TonB_sf"/>
</dbReference>
<evidence type="ECO:0000256" key="10">
    <source>
        <dbReference type="PROSITE-ProRule" id="PRU01360"/>
    </source>
</evidence>
<evidence type="ECO:0000256" key="6">
    <source>
        <dbReference type="ARBA" id="ARBA00023077"/>
    </source>
</evidence>
<dbReference type="EMBL" id="JACIFO010000002">
    <property type="protein sequence ID" value="MBB4118263.1"/>
    <property type="molecule type" value="Genomic_DNA"/>
</dbReference>
<dbReference type="Pfam" id="PF00593">
    <property type="entry name" value="TonB_dep_Rec_b-barrel"/>
    <property type="match status" value="1"/>
</dbReference>
<proteinExistence type="inferred from homology"/>
<dbReference type="Proteomes" id="UP000553034">
    <property type="component" value="Unassembled WGS sequence"/>
</dbReference>
<protein>
    <submittedName>
        <fullName evidence="15">Outer membrane cobalamin receptor</fullName>
    </submittedName>
</protein>
<feature type="domain" description="TonB-dependent receptor-like beta-barrel" evidence="13">
    <location>
        <begin position="428"/>
        <end position="841"/>
    </location>
</feature>
<dbReference type="InterPro" id="IPR000531">
    <property type="entry name" value="Beta-barrel_TonB"/>
</dbReference>
<dbReference type="RefSeq" id="WP_183476083.1">
    <property type="nucleotide sequence ID" value="NZ_JACIFO010000002.1"/>
</dbReference>
<organism evidence="15 16">
    <name type="scientific">Mesonia hippocampi</name>
    <dbReference type="NCBI Taxonomy" id="1628250"/>
    <lineage>
        <taxon>Bacteria</taxon>
        <taxon>Pseudomonadati</taxon>
        <taxon>Bacteroidota</taxon>
        <taxon>Flavobacteriia</taxon>
        <taxon>Flavobacteriales</taxon>
        <taxon>Flavobacteriaceae</taxon>
        <taxon>Mesonia</taxon>
    </lineage>
</organism>
<comment type="caution">
    <text evidence="15">The sequence shown here is derived from an EMBL/GenBank/DDBJ whole genome shotgun (WGS) entry which is preliminary data.</text>
</comment>
<evidence type="ECO:0000313" key="15">
    <source>
        <dbReference type="EMBL" id="MBB4118263.1"/>
    </source>
</evidence>
<evidence type="ECO:0000259" key="13">
    <source>
        <dbReference type="Pfam" id="PF00593"/>
    </source>
</evidence>
<keyword evidence="9 10" id="KW-0998">Cell outer membrane</keyword>
<dbReference type="Gene3D" id="2.170.130.10">
    <property type="entry name" value="TonB-dependent receptor, plug domain"/>
    <property type="match status" value="1"/>
</dbReference>
<evidence type="ECO:0000256" key="12">
    <source>
        <dbReference type="SAM" id="SignalP"/>
    </source>
</evidence>
<evidence type="ECO:0000256" key="8">
    <source>
        <dbReference type="ARBA" id="ARBA00023170"/>
    </source>
</evidence>
<dbReference type="AlphaFoldDB" id="A0A840ENT8"/>
<dbReference type="InterPro" id="IPR039426">
    <property type="entry name" value="TonB-dep_rcpt-like"/>
</dbReference>
<keyword evidence="7 10" id="KW-0472">Membrane</keyword>
<dbReference type="Pfam" id="PF07715">
    <property type="entry name" value="Plug"/>
    <property type="match status" value="1"/>
</dbReference>
<sequence>MRKLLSLLLFFATTLAFSQGKITGTITDTEMNSPLPGANIIVVGASSGTTTDFDGNFTLNVDKASGKVVISYVGFQKKTISFNVANGQTQNLGTIALEADQNALEEIVVVGKGVIDLERDRATPVAVSTVGKIEIQNKAVGNVEFPEVLKNTPSVYVSNQAGGFGDSQMFLRGFDQTNTAFLLNGQPINGMEDGKMYWSNWSGITDIANAVQVQRGLGSSKLAISSVGGTINLVTKTTDLTEGGFVRFMTGNDSYKKGTISYNSGISDKGWGFSVLIDYWSAHRKYARGTAGEGQNYFFSVGKKTENHNFNFLITGAPQWHDQNYSKSMNLYERYGKKYNNNYGFKDGDPLSLRRNYYHKPVANFNWDWEINDQANLSTVLYASMGRGGGTGDLGNGVRYINYANAPANPTQRGAYDDETGLIDWDYIQNEYNPTVANGLSDGYNGTVLRASVNNHLWYGGVTNFSYDLNNGLSFNVGGDVRFYKGDHFRQLVDLLGLDGRVSENVNRPDNYVVSKTFDAKPWAALFDYAKEGERVAYDNSEWINYQGGFGQVEYEGDRFSAFVQGAFSNQSYEREDRWDGLKSDKENRTGYNLKGGAAFKFDDNNTIFANAGRYNRQPYLDNIFDGGDITKLADPEIENEDITGFEGGYRYSSDDIKVSLNLYYTKWDNRFKYVTGEYGKLNLDEAGFRMTDVAQLHKGIELDFQAKPAEDWKLRGYTSIGDWKYDGVTPIEVRNNDDFTIVDKAEVDLSDVKVGMAPQFSMGFGTTYDVIPSKLSVDLDWNYYGRLYGEDFEDAMVKSLNNETYKAEKLNSYMLFDVGASYNMNVGKNKIVFRGNVYNLFDNEYINQRDDYGYYYGNGLTWNFSAKYLF</sequence>
<evidence type="ECO:0000313" key="16">
    <source>
        <dbReference type="Proteomes" id="UP000553034"/>
    </source>
</evidence>
<keyword evidence="8 15" id="KW-0675">Receptor</keyword>
<evidence type="ECO:0000259" key="14">
    <source>
        <dbReference type="Pfam" id="PF07715"/>
    </source>
</evidence>
<dbReference type="PANTHER" id="PTHR30069">
    <property type="entry name" value="TONB-DEPENDENT OUTER MEMBRANE RECEPTOR"/>
    <property type="match status" value="1"/>
</dbReference>
<feature type="chain" id="PRO_5032445823" evidence="12">
    <location>
        <begin position="19"/>
        <end position="871"/>
    </location>
</feature>
<keyword evidence="3 10" id="KW-1134">Transmembrane beta strand</keyword>
<keyword evidence="4 10" id="KW-0812">Transmembrane</keyword>
<reference evidence="15 16" key="1">
    <citation type="submission" date="2020-08" db="EMBL/GenBank/DDBJ databases">
        <title>Genomic Encyclopedia of Type Strains, Phase IV (KMG-IV): sequencing the most valuable type-strain genomes for metagenomic binning, comparative biology and taxonomic classification.</title>
        <authorList>
            <person name="Goeker M."/>
        </authorList>
    </citation>
    <scope>NUCLEOTIDE SEQUENCE [LARGE SCALE GENOMIC DNA]</scope>
    <source>
        <strain evidence="15 16">DSM 29568</strain>
    </source>
</reference>